<evidence type="ECO:0000313" key="1">
    <source>
        <dbReference type="EMBL" id="AAT77801.1"/>
    </source>
</evidence>
<organism evidence="1">
    <name type="scientific">Clostera anachoreta granulovirus</name>
    <dbReference type="NCBI Taxonomy" id="283675"/>
    <lineage>
        <taxon>Viruses</taxon>
        <taxon>Viruses incertae sedis</taxon>
        <taxon>Naldaviricetes</taxon>
        <taxon>Lefavirales</taxon>
        <taxon>Baculoviridae</taxon>
        <taxon>Betabaculovirus</taxon>
        <taxon>Betabaculovirus clanachoretae</taxon>
    </lineage>
</organism>
<accession>Q6BD71</accession>
<sequence length="107" mass="12197">MLYTVERLQNVHIKAGRGIRNLTVDHLILSEGVMTCVLKNNDNDKTFFTWIEVSGLRGRGHTLLFNGKTHVVKDGIVTVSNLQENELRAELHQYGERIAVINIRFLP</sequence>
<protein>
    <submittedName>
        <fullName evidence="1">Uncharacterized protein</fullName>
    </submittedName>
</protein>
<reference evidence="1" key="1">
    <citation type="submission" date="2004-06" db="EMBL/GenBank/DDBJ databases">
        <authorList>
            <person name="Zhang X."/>
            <person name="Liang Z."/>
            <person name="Peng H."/>
            <person name="Zhang Z."/>
        </authorList>
    </citation>
    <scope>NUCLEOTIDE SEQUENCE</scope>
</reference>
<name>Q6BD71_9BBAC</name>
<reference evidence="1" key="2">
    <citation type="journal article" date="2005" name="Virus Res.">
        <title>Characterization and partial genome sequence analysis of Clostera anachoreta granulovirus.</title>
        <authorList>
            <person name="Zhang X.X."/>
            <person name="Liang Z.P."/>
            <person name="Peng H.Y."/>
            <person name="Zhang Z.X."/>
            <person name="Tang X.C."/>
            <person name="Liu T.Q."/>
        </authorList>
    </citation>
    <scope>NUCLEOTIDE SEQUENCE</scope>
</reference>
<dbReference type="EMBL" id="AY664540">
    <property type="protein sequence ID" value="AAT77801.1"/>
    <property type="molecule type" value="Genomic_DNA"/>
</dbReference>
<proteinExistence type="predicted"/>